<dbReference type="Proteomes" id="UP000064967">
    <property type="component" value="Chromosome"/>
</dbReference>
<keyword evidence="2" id="KW-1185">Reference proteome</keyword>
<sequence length="235" mass="26259">MQPFEREDEGAYGRIPSERLRAFTKALWNALVPASGACASVQGELIRANDRLQGEYYREGMGNYYEPGTNANGGPQSTYACAPRALLVFVLDTLVENRGGGLDDDDVAFFQTTRLAVESDYRTRLRINELVYQEEIDGRELTDAEKTELERLESAEGRIPWEDVLKRAERCIANWCIANPKLVDRQGNAIEERGVADVSHIFEPPPPPPKCSRCAGRGWLPPPDRSSFPTMCSCT</sequence>
<dbReference type="AlphaFoldDB" id="A0A0K1Q4V0"/>
<name>A0A0K1Q4V0_9BACT</name>
<dbReference type="STRING" id="1391654.AKJ09_07093"/>
<dbReference type="RefSeq" id="WP_146651721.1">
    <property type="nucleotide sequence ID" value="NZ_CP012333.1"/>
</dbReference>
<dbReference type="OrthoDB" id="9812708at2"/>
<evidence type="ECO:0000313" key="1">
    <source>
        <dbReference type="EMBL" id="AKV00430.1"/>
    </source>
</evidence>
<dbReference type="EMBL" id="CP012333">
    <property type="protein sequence ID" value="AKV00430.1"/>
    <property type="molecule type" value="Genomic_DNA"/>
</dbReference>
<evidence type="ECO:0000313" key="2">
    <source>
        <dbReference type="Proteomes" id="UP000064967"/>
    </source>
</evidence>
<gene>
    <name evidence="1" type="ORF">AKJ09_07093</name>
</gene>
<protein>
    <submittedName>
        <fullName evidence="1">Uncharacterized protein</fullName>
    </submittedName>
</protein>
<proteinExistence type="predicted"/>
<dbReference type="KEGG" id="llu:AKJ09_07093"/>
<organism evidence="1 2">
    <name type="scientific">Labilithrix luteola</name>
    <dbReference type="NCBI Taxonomy" id="1391654"/>
    <lineage>
        <taxon>Bacteria</taxon>
        <taxon>Pseudomonadati</taxon>
        <taxon>Myxococcota</taxon>
        <taxon>Polyangia</taxon>
        <taxon>Polyangiales</taxon>
        <taxon>Labilitrichaceae</taxon>
        <taxon>Labilithrix</taxon>
    </lineage>
</organism>
<accession>A0A0K1Q4V0</accession>
<reference evidence="1 2" key="1">
    <citation type="submission" date="2015-08" db="EMBL/GenBank/DDBJ databases">
        <authorList>
            <person name="Babu N.S."/>
            <person name="Beckwith C.J."/>
            <person name="Beseler K.G."/>
            <person name="Brison A."/>
            <person name="Carone J.V."/>
            <person name="Caskin T.P."/>
            <person name="Diamond M."/>
            <person name="Durham M.E."/>
            <person name="Foxe J.M."/>
            <person name="Go M."/>
            <person name="Henderson B.A."/>
            <person name="Jones I.B."/>
            <person name="McGettigan J.A."/>
            <person name="Micheletti S.J."/>
            <person name="Nasrallah M.E."/>
            <person name="Ortiz D."/>
            <person name="Piller C.R."/>
            <person name="Privatt S.R."/>
            <person name="Schneider S.L."/>
            <person name="Sharp S."/>
            <person name="Smith T.C."/>
            <person name="Stanton J.D."/>
            <person name="Ullery H.E."/>
            <person name="Wilson R.J."/>
            <person name="Serrano M.G."/>
            <person name="Buck G."/>
            <person name="Lee V."/>
            <person name="Wang Y."/>
            <person name="Carvalho R."/>
            <person name="Voegtly L."/>
            <person name="Shi R."/>
            <person name="Duckworth R."/>
            <person name="Johnson A."/>
            <person name="Loviza R."/>
            <person name="Walstead R."/>
            <person name="Shah Z."/>
            <person name="Kiflezghi M."/>
            <person name="Wade K."/>
            <person name="Ball S.L."/>
            <person name="Bradley K.W."/>
            <person name="Asai D.J."/>
            <person name="Bowman C.A."/>
            <person name="Russell D.A."/>
            <person name="Pope W.H."/>
            <person name="Jacobs-Sera D."/>
            <person name="Hendrix R.W."/>
            <person name="Hatfull G.F."/>
        </authorList>
    </citation>
    <scope>NUCLEOTIDE SEQUENCE [LARGE SCALE GENOMIC DNA]</scope>
    <source>
        <strain evidence="1 2">DSM 27648</strain>
    </source>
</reference>